<feature type="transmembrane region" description="Helical" evidence="7">
    <location>
        <begin position="93"/>
        <end position="111"/>
    </location>
</feature>
<feature type="compositionally biased region" description="Gly residues" evidence="6">
    <location>
        <begin position="271"/>
        <end position="287"/>
    </location>
</feature>
<evidence type="ECO:0000256" key="5">
    <source>
        <dbReference type="ARBA" id="ARBA00023136"/>
    </source>
</evidence>
<comment type="similarity">
    <text evidence="2">Belongs to the TMEM45 family.</text>
</comment>
<feature type="transmembrane region" description="Helical" evidence="7">
    <location>
        <begin position="123"/>
        <end position="142"/>
    </location>
</feature>
<dbReference type="Pfam" id="PF04819">
    <property type="entry name" value="DUF716"/>
    <property type="match status" value="1"/>
</dbReference>
<evidence type="ECO:0000256" key="4">
    <source>
        <dbReference type="ARBA" id="ARBA00022989"/>
    </source>
</evidence>
<evidence type="ECO:0000313" key="8">
    <source>
        <dbReference type="EMBL" id="PNY04992.1"/>
    </source>
</evidence>
<keyword evidence="5 7" id="KW-0472">Membrane</keyword>
<proteinExistence type="inferred from homology"/>
<dbReference type="EMBL" id="ASHM01000578">
    <property type="protein sequence ID" value="PNY04992.1"/>
    <property type="molecule type" value="Genomic_DNA"/>
</dbReference>
<name>A0A2K3NPN3_TRIPR</name>
<evidence type="ECO:0000256" key="3">
    <source>
        <dbReference type="ARBA" id="ARBA00022692"/>
    </source>
</evidence>
<protein>
    <submittedName>
        <fullName evidence="8">Transmembrane protein 45B-like</fullName>
    </submittedName>
</protein>
<evidence type="ECO:0000256" key="7">
    <source>
        <dbReference type="SAM" id="Phobius"/>
    </source>
</evidence>
<keyword evidence="3 7" id="KW-0812">Transmembrane</keyword>
<dbReference type="PANTHER" id="PTHR47119:SF1">
    <property type="entry name" value="PLANT VIRAL-RESPONSE FAMILY PROTEIN"/>
    <property type="match status" value="1"/>
</dbReference>
<comment type="caution">
    <text evidence="8">The sequence shown here is derived from an EMBL/GenBank/DDBJ whole genome shotgun (WGS) entry which is preliminary data.</text>
</comment>
<feature type="compositionally biased region" description="Basic and acidic residues" evidence="6">
    <location>
        <begin position="302"/>
        <end position="320"/>
    </location>
</feature>
<dbReference type="ExpressionAtlas" id="A0A2K3NPN3">
    <property type="expression patterns" value="baseline"/>
</dbReference>
<evidence type="ECO:0000256" key="1">
    <source>
        <dbReference type="ARBA" id="ARBA00004141"/>
    </source>
</evidence>
<keyword evidence="4 7" id="KW-1133">Transmembrane helix</keyword>
<feature type="transmembrane region" description="Helical" evidence="7">
    <location>
        <begin position="154"/>
        <end position="175"/>
    </location>
</feature>
<dbReference type="Proteomes" id="UP000236291">
    <property type="component" value="Unassembled WGS sequence"/>
</dbReference>
<dbReference type="AlphaFoldDB" id="A0A2K3NPN3"/>
<evidence type="ECO:0000256" key="2">
    <source>
        <dbReference type="ARBA" id="ARBA00006948"/>
    </source>
</evidence>
<evidence type="ECO:0000256" key="6">
    <source>
        <dbReference type="SAM" id="MobiDB-lite"/>
    </source>
</evidence>
<feature type="region of interest" description="Disordered" evidence="6">
    <location>
        <begin position="269"/>
        <end position="344"/>
    </location>
</feature>
<evidence type="ECO:0000313" key="9">
    <source>
        <dbReference type="Proteomes" id="UP000236291"/>
    </source>
</evidence>
<feature type="transmembrane region" description="Helical" evidence="7">
    <location>
        <begin position="51"/>
        <end position="73"/>
    </location>
</feature>
<dbReference type="GO" id="GO:0016020">
    <property type="term" value="C:membrane"/>
    <property type="evidence" value="ECO:0007669"/>
    <property type="project" value="UniProtKB-SubCell"/>
</dbReference>
<reference evidence="8 9" key="2">
    <citation type="journal article" date="2017" name="Front. Plant Sci.">
        <title>Gene Classification and Mining of Molecular Markers Useful in Red Clover (Trifolium pratense) Breeding.</title>
        <authorList>
            <person name="Istvanek J."/>
            <person name="Dluhosova J."/>
            <person name="Dluhos P."/>
            <person name="Patkova L."/>
            <person name="Nedelnik J."/>
            <person name="Repkova J."/>
        </authorList>
    </citation>
    <scope>NUCLEOTIDE SEQUENCE [LARGE SCALE GENOMIC DNA]</scope>
    <source>
        <strain evidence="9">cv. Tatra</strain>
        <tissue evidence="8">Young leaves</tissue>
    </source>
</reference>
<feature type="transmembrane region" description="Helical" evidence="7">
    <location>
        <begin position="232"/>
        <end position="253"/>
    </location>
</feature>
<dbReference type="PANTHER" id="PTHR47119">
    <property type="entry name" value="PLANT VIRAL-RESPONSE FAMILY PROTEIN"/>
    <property type="match status" value="1"/>
</dbReference>
<accession>A0A2K3NPN3</accession>
<dbReference type="InterPro" id="IPR006904">
    <property type="entry name" value="DUF716"/>
</dbReference>
<feature type="transmembrane region" description="Helical" evidence="7">
    <location>
        <begin position="12"/>
        <end position="30"/>
    </location>
</feature>
<reference evidence="8 9" key="1">
    <citation type="journal article" date="2014" name="Am. J. Bot.">
        <title>Genome assembly and annotation for red clover (Trifolium pratense; Fabaceae).</title>
        <authorList>
            <person name="Istvanek J."/>
            <person name="Jaros M."/>
            <person name="Krenek A."/>
            <person name="Repkova J."/>
        </authorList>
    </citation>
    <scope>NUCLEOTIDE SEQUENCE [LARGE SCALE GENOMIC DNA]</scope>
    <source>
        <strain evidence="9">cv. Tatra</strain>
        <tissue evidence="8">Young leaves</tissue>
    </source>
</reference>
<sequence length="344" mass="38190">MGSFKGHALPGTLFFLVGVWHIWATIVRYVRNPKTFRVRAWNPVPGFDGRLKYLELYVVAIGSFIDLCVEFLYSTHLKIFVGGVLNPSHMNDFEHSGMLLMFFIYGVVSLLSEKTRFLPLQEGVLCLIASMAFSAEYLLFYFHSTSHKGLEGYYHTLLVFQIGLCVLSSIAGALMPNNFPVDLCNGIAIALQGIWFYQTAFVLYGPMIPDGCKVKDNNILCNSVDSEVRGELLANFQLFVAVLAVLVGTVASSDDWRLHLRFRLPNQKNRGGLGGGRQSDTQGGAGSGSPPPPQLKGTARGDLTEPKSRKFIRQERKAMQGERTLASLGRFFKKHTPLKGESQT</sequence>
<organism evidence="8 9">
    <name type="scientific">Trifolium pratense</name>
    <name type="common">Red clover</name>
    <dbReference type="NCBI Taxonomy" id="57577"/>
    <lineage>
        <taxon>Eukaryota</taxon>
        <taxon>Viridiplantae</taxon>
        <taxon>Streptophyta</taxon>
        <taxon>Embryophyta</taxon>
        <taxon>Tracheophyta</taxon>
        <taxon>Spermatophyta</taxon>
        <taxon>Magnoliopsida</taxon>
        <taxon>eudicotyledons</taxon>
        <taxon>Gunneridae</taxon>
        <taxon>Pentapetalae</taxon>
        <taxon>rosids</taxon>
        <taxon>fabids</taxon>
        <taxon>Fabales</taxon>
        <taxon>Fabaceae</taxon>
        <taxon>Papilionoideae</taxon>
        <taxon>50 kb inversion clade</taxon>
        <taxon>NPAAA clade</taxon>
        <taxon>Hologalegina</taxon>
        <taxon>IRL clade</taxon>
        <taxon>Trifolieae</taxon>
        <taxon>Trifolium</taxon>
    </lineage>
</organism>
<feature type="transmembrane region" description="Helical" evidence="7">
    <location>
        <begin position="187"/>
        <end position="207"/>
    </location>
</feature>
<gene>
    <name evidence="8" type="ORF">L195_g001426</name>
</gene>
<comment type="subcellular location">
    <subcellularLocation>
        <location evidence="1">Membrane</location>
        <topology evidence="1">Multi-pass membrane protein</topology>
    </subcellularLocation>
</comment>